<protein>
    <submittedName>
        <fullName evidence="1">Uncharacterized protein</fullName>
    </submittedName>
</protein>
<dbReference type="AlphaFoldDB" id="A0A0V8CT68"/>
<comment type="caution">
    <text evidence="1">The sequence shown here is derived from an EMBL/GenBank/DDBJ whole genome shotgun (WGS) entry which is preliminary data.</text>
</comment>
<sequence length="74" mass="8049">MPITFTELTTNPLNSCSFLATDVKLDIGLTMLVMDASKPLGVVKFNLGKKSMTDLMALIVAMILVELTTTPFKL</sequence>
<reference evidence="2" key="1">
    <citation type="submission" date="2015-10" db="EMBL/GenBank/DDBJ databases">
        <title>Draft Genome Sequences of 11 Lactococcus lactis subspecies cremoris strains.</title>
        <authorList>
            <person name="Wels M."/>
            <person name="Backus L."/>
            <person name="Boekhorst J."/>
            <person name="Dijkstra A."/>
            <person name="Beerthuizen M."/>
            <person name="Kelly W."/>
            <person name="Siezen R."/>
            <person name="Bachmann H."/>
            <person name="Van Hijum S."/>
        </authorList>
    </citation>
    <scope>NUCLEOTIDE SEQUENCE [LARGE SCALE GENOMIC DNA]</scope>
    <source>
        <strain evidence="2">KF282</strain>
    </source>
</reference>
<evidence type="ECO:0000313" key="2">
    <source>
        <dbReference type="Proteomes" id="UP000053058"/>
    </source>
</evidence>
<dbReference type="Proteomes" id="UP000053058">
    <property type="component" value="Unassembled WGS sequence"/>
</dbReference>
<evidence type="ECO:0000313" key="1">
    <source>
        <dbReference type="EMBL" id="KSU04518.1"/>
    </source>
</evidence>
<name>A0A0V8CT68_LACLL</name>
<organism evidence="1 2">
    <name type="scientific">Lactococcus lactis subsp. lactis</name>
    <name type="common">Streptococcus lactis</name>
    <dbReference type="NCBI Taxonomy" id="1360"/>
    <lineage>
        <taxon>Bacteria</taxon>
        <taxon>Bacillati</taxon>
        <taxon>Bacillota</taxon>
        <taxon>Bacilli</taxon>
        <taxon>Lactobacillales</taxon>
        <taxon>Streptococcaceae</taxon>
        <taxon>Lactococcus</taxon>
    </lineage>
</organism>
<gene>
    <name evidence="1" type="ORF">KF282_1420</name>
</gene>
<proteinExistence type="predicted"/>
<accession>A0A0V8CT68</accession>
<dbReference type="EMBL" id="LKLN01000059">
    <property type="protein sequence ID" value="KSU04518.1"/>
    <property type="molecule type" value="Genomic_DNA"/>
</dbReference>